<dbReference type="GO" id="GO:0043709">
    <property type="term" value="P:cell adhesion involved in single-species biofilm formation"/>
    <property type="evidence" value="ECO:0007669"/>
    <property type="project" value="TreeGrafter"/>
</dbReference>
<dbReference type="Pfam" id="PF00990">
    <property type="entry name" value="GGDEF"/>
    <property type="match status" value="1"/>
</dbReference>
<dbReference type="GO" id="GO:0052621">
    <property type="term" value="F:diguanylate cyclase activity"/>
    <property type="evidence" value="ECO:0007669"/>
    <property type="project" value="UniProtKB-EC"/>
</dbReference>
<dbReference type="Proteomes" id="UP000596074">
    <property type="component" value="Chromosome"/>
</dbReference>
<keyword evidence="4" id="KW-0472">Membrane</keyword>
<dbReference type="SUPFAM" id="SSF55073">
    <property type="entry name" value="Nucleotide cyclase"/>
    <property type="match status" value="1"/>
</dbReference>
<evidence type="ECO:0000256" key="4">
    <source>
        <dbReference type="SAM" id="Phobius"/>
    </source>
</evidence>
<feature type="transmembrane region" description="Helical" evidence="4">
    <location>
        <begin position="86"/>
        <end position="104"/>
    </location>
</feature>
<proteinExistence type="predicted"/>
<dbReference type="InterPro" id="IPR029787">
    <property type="entry name" value="Nucleotide_cyclase"/>
</dbReference>
<accession>A0A9X7UVW0</accession>
<evidence type="ECO:0000256" key="3">
    <source>
        <dbReference type="ARBA" id="ARBA00034247"/>
    </source>
</evidence>
<comment type="catalytic activity">
    <reaction evidence="3">
        <text>2 GTP = 3',3'-c-di-GMP + 2 diphosphate</text>
        <dbReference type="Rhea" id="RHEA:24898"/>
        <dbReference type="ChEBI" id="CHEBI:33019"/>
        <dbReference type="ChEBI" id="CHEBI:37565"/>
        <dbReference type="ChEBI" id="CHEBI:58805"/>
        <dbReference type="EC" id="2.7.7.65"/>
    </reaction>
</comment>
<feature type="transmembrane region" description="Helical" evidence="4">
    <location>
        <begin position="164"/>
        <end position="182"/>
    </location>
</feature>
<dbReference type="PROSITE" id="PS50887">
    <property type="entry name" value="GGDEF"/>
    <property type="match status" value="1"/>
</dbReference>
<dbReference type="InterPro" id="IPR043128">
    <property type="entry name" value="Rev_trsase/Diguanyl_cyclase"/>
</dbReference>
<dbReference type="GO" id="GO:0005886">
    <property type="term" value="C:plasma membrane"/>
    <property type="evidence" value="ECO:0007669"/>
    <property type="project" value="TreeGrafter"/>
</dbReference>
<dbReference type="EMBL" id="CP046056">
    <property type="protein sequence ID" value="QQD23855.1"/>
    <property type="molecule type" value="Genomic_DNA"/>
</dbReference>
<dbReference type="RefSeq" id="WP_228346397.1">
    <property type="nucleotide sequence ID" value="NZ_CP046056.1"/>
</dbReference>
<reference evidence="6 7" key="1">
    <citation type="submission" date="2019-11" db="EMBL/GenBank/DDBJ databases">
        <title>Venatorbacter sp. nov. a predator of Campylobacter and other Gram-negative bacteria.</title>
        <authorList>
            <person name="Saeedi A."/>
            <person name="Cummings N.J."/>
            <person name="Connerton I.F."/>
            <person name="Connerton P.L."/>
        </authorList>
    </citation>
    <scope>NUCLEOTIDE SEQUENCE [LARGE SCALE GENOMIC DNA]</scope>
    <source>
        <strain evidence="6">XL5</strain>
    </source>
</reference>
<dbReference type="KEGG" id="vcw:GJQ55_04885"/>
<sequence length="416" mass="46694">MQSSHTLNQDDALEQISQNVDFLTQQLHRGRRIGRFPRLLEHEYLRARNRRFLEIDRRIIAGGLLFYLAFCWSDILLGGASAQLLVSLRVGFAAVLFALLWWVPRSFLAPYMMVVAAVGVFAAGASVLFFITLIPAEMRFAYHLGMVPIQVFTMVALRLSMRAMLTVSLGLFALYVLLLLLQPLQTGQAEMDQILMVFVPLFVSFWLMLIGLGAYLAYAVESGARNDYVQNRLLTLEAVRLKVLTRQLHELSTTDSLTGIANRRYFEQQLDIEWRRAIRQQQPLALVMIDADRFKDYNDCYGHQQGDICLQSIAGVIAAHCQRPADLCARFGGEEFVLLLPGSSTADAARLAEKIRLDLAALQLPHERSEAGFCTLSAGVAAMIPAVGEHSDELLRRADRRLYQAKDKGRNCVVSA</sequence>
<dbReference type="PANTHER" id="PTHR45138:SF9">
    <property type="entry name" value="DIGUANYLATE CYCLASE DGCM-RELATED"/>
    <property type="match status" value="1"/>
</dbReference>
<feature type="domain" description="GGDEF" evidence="5">
    <location>
        <begin position="282"/>
        <end position="416"/>
    </location>
</feature>
<keyword evidence="4" id="KW-0812">Transmembrane</keyword>
<dbReference type="InterPro" id="IPR050469">
    <property type="entry name" value="Diguanylate_Cyclase"/>
</dbReference>
<dbReference type="NCBIfam" id="TIGR00254">
    <property type="entry name" value="GGDEF"/>
    <property type="match status" value="1"/>
</dbReference>
<dbReference type="FunFam" id="3.30.70.270:FF:000001">
    <property type="entry name" value="Diguanylate cyclase domain protein"/>
    <property type="match status" value="1"/>
</dbReference>
<dbReference type="SMART" id="SM00267">
    <property type="entry name" value="GGDEF"/>
    <property type="match status" value="1"/>
</dbReference>
<comment type="cofactor">
    <cofactor evidence="1">
        <name>Mg(2+)</name>
        <dbReference type="ChEBI" id="CHEBI:18420"/>
    </cofactor>
</comment>
<dbReference type="Gene3D" id="3.30.70.270">
    <property type="match status" value="1"/>
</dbReference>
<dbReference type="CDD" id="cd01949">
    <property type="entry name" value="GGDEF"/>
    <property type="match status" value="1"/>
</dbReference>
<feature type="transmembrane region" description="Helical" evidence="4">
    <location>
        <begin position="59"/>
        <end position="80"/>
    </location>
</feature>
<evidence type="ECO:0000256" key="2">
    <source>
        <dbReference type="ARBA" id="ARBA00012528"/>
    </source>
</evidence>
<keyword evidence="7" id="KW-1185">Reference proteome</keyword>
<organism evidence="6 7">
    <name type="scientific">Venatoribacter cucullus</name>
    <dbReference type="NCBI Taxonomy" id="2661630"/>
    <lineage>
        <taxon>Bacteria</taxon>
        <taxon>Pseudomonadati</taxon>
        <taxon>Pseudomonadota</taxon>
        <taxon>Gammaproteobacteria</taxon>
        <taxon>Oceanospirillales</taxon>
        <taxon>Oceanospirillaceae</taxon>
        <taxon>Venatoribacter</taxon>
    </lineage>
</organism>
<evidence type="ECO:0000259" key="5">
    <source>
        <dbReference type="PROSITE" id="PS50887"/>
    </source>
</evidence>
<dbReference type="EC" id="2.7.7.65" evidence="2"/>
<dbReference type="GO" id="GO:1902201">
    <property type="term" value="P:negative regulation of bacterial-type flagellum-dependent cell motility"/>
    <property type="evidence" value="ECO:0007669"/>
    <property type="project" value="TreeGrafter"/>
</dbReference>
<evidence type="ECO:0000313" key="6">
    <source>
        <dbReference type="EMBL" id="QQD23855.1"/>
    </source>
</evidence>
<keyword evidence="4" id="KW-1133">Transmembrane helix</keyword>
<name>A0A9X7UVW0_9GAMM</name>
<gene>
    <name evidence="6" type="ORF">GJQ55_04885</name>
</gene>
<evidence type="ECO:0000256" key="1">
    <source>
        <dbReference type="ARBA" id="ARBA00001946"/>
    </source>
</evidence>
<feature type="transmembrane region" description="Helical" evidence="4">
    <location>
        <begin position="111"/>
        <end position="134"/>
    </location>
</feature>
<evidence type="ECO:0000313" key="7">
    <source>
        <dbReference type="Proteomes" id="UP000596074"/>
    </source>
</evidence>
<dbReference type="InterPro" id="IPR000160">
    <property type="entry name" value="GGDEF_dom"/>
</dbReference>
<protein>
    <recommendedName>
        <fullName evidence="2">diguanylate cyclase</fullName>
        <ecNumber evidence="2">2.7.7.65</ecNumber>
    </recommendedName>
</protein>
<dbReference type="AlphaFoldDB" id="A0A9X7UVW0"/>
<feature type="transmembrane region" description="Helical" evidence="4">
    <location>
        <begin position="194"/>
        <end position="218"/>
    </location>
</feature>
<dbReference type="PANTHER" id="PTHR45138">
    <property type="entry name" value="REGULATORY COMPONENTS OF SENSORY TRANSDUCTION SYSTEM"/>
    <property type="match status" value="1"/>
</dbReference>